<organism evidence="1 2">
    <name type="scientific">Coilia grayii</name>
    <name type="common">Gray's grenadier anchovy</name>
    <dbReference type="NCBI Taxonomy" id="363190"/>
    <lineage>
        <taxon>Eukaryota</taxon>
        <taxon>Metazoa</taxon>
        <taxon>Chordata</taxon>
        <taxon>Craniata</taxon>
        <taxon>Vertebrata</taxon>
        <taxon>Euteleostomi</taxon>
        <taxon>Actinopterygii</taxon>
        <taxon>Neopterygii</taxon>
        <taxon>Teleostei</taxon>
        <taxon>Clupei</taxon>
        <taxon>Clupeiformes</taxon>
        <taxon>Clupeoidei</taxon>
        <taxon>Engraulidae</taxon>
        <taxon>Coilinae</taxon>
        <taxon>Coilia</taxon>
    </lineage>
</organism>
<sequence>METMSYFNFLEIAYKSWFHMFFRNHTDKMALRRLFPICLFILLMADFGVSAILKVNNGGPWGDWNYITRCPRGSYAYGFSLKVERKQGNGDDTALNGIKLFCKDPSNPHNSTSVKSEQIWGEWTSGNYCPSGRLDSFQLRVERDQGNGDDTAANNIRFGCTDGSIIEGYGLDWGDWGYWSGKCSTGICSMMTRLEAQLDNGDDTALNDVQMFCCPY</sequence>
<dbReference type="Pfam" id="PF03762">
    <property type="entry name" value="VOMI"/>
    <property type="match status" value="1"/>
</dbReference>
<dbReference type="Proteomes" id="UP001591681">
    <property type="component" value="Unassembled WGS sequence"/>
</dbReference>
<proteinExistence type="predicted"/>
<dbReference type="InterPro" id="IPR036706">
    <property type="entry name" value="VOMI_sf"/>
</dbReference>
<dbReference type="Gene3D" id="2.100.10.20">
    <property type="entry name" value="Vitelline membrane outer layer protein I (VOMI)"/>
    <property type="match status" value="1"/>
</dbReference>
<protein>
    <submittedName>
        <fullName evidence="1">Uncharacterized protein</fullName>
    </submittedName>
</protein>
<evidence type="ECO:0000313" key="2">
    <source>
        <dbReference type="Proteomes" id="UP001591681"/>
    </source>
</evidence>
<dbReference type="InterPro" id="IPR005515">
    <property type="entry name" value="VOMI"/>
</dbReference>
<dbReference type="CDD" id="cd00220">
    <property type="entry name" value="VMO-I"/>
    <property type="match status" value="1"/>
</dbReference>
<keyword evidence="2" id="KW-1185">Reference proteome</keyword>
<accession>A0ABD1KZ06</accession>
<dbReference type="PANTHER" id="PTHR18841:SF0">
    <property type="entry name" value="VITELLINE MEMBRANE OUTER LAYER 1 HOMOLOG A-RELATED"/>
    <property type="match status" value="1"/>
</dbReference>
<gene>
    <name evidence="1" type="ORF">ACEWY4_001109</name>
</gene>
<evidence type="ECO:0000313" key="1">
    <source>
        <dbReference type="EMBL" id="KAL2104241.1"/>
    </source>
</evidence>
<dbReference type="EMBL" id="JBHFQA010000001">
    <property type="protein sequence ID" value="KAL2104241.1"/>
    <property type="molecule type" value="Genomic_DNA"/>
</dbReference>
<dbReference type="SUPFAM" id="SSF51092">
    <property type="entry name" value="Vitelline membrane outer protein-I (VMO-I)"/>
    <property type="match status" value="1"/>
</dbReference>
<dbReference type="PANTHER" id="PTHR18841">
    <property type="entry name" value="VITELLINE MEMBRANE OUTER LAYER PROTEIN I-RELATED"/>
    <property type="match status" value="1"/>
</dbReference>
<name>A0ABD1KZ06_9TELE</name>
<comment type="caution">
    <text evidence="1">The sequence shown here is derived from an EMBL/GenBank/DDBJ whole genome shotgun (WGS) entry which is preliminary data.</text>
</comment>
<dbReference type="AlphaFoldDB" id="A0ABD1KZ06"/>
<reference evidence="1 2" key="1">
    <citation type="submission" date="2024-09" db="EMBL/GenBank/DDBJ databases">
        <title>A chromosome-level genome assembly of Gray's grenadier anchovy, Coilia grayii.</title>
        <authorList>
            <person name="Fu Z."/>
        </authorList>
    </citation>
    <scope>NUCLEOTIDE SEQUENCE [LARGE SCALE GENOMIC DNA]</scope>
    <source>
        <strain evidence="1">G4</strain>
        <tissue evidence="1">Muscle</tissue>
    </source>
</reference>